<name>A0ABQ6MU83_9STRA</name>
<comment type="subcellular location">
    <subcellularLocation>
        <location evidence="1">Endosome membrane</location>
        <topology evidence="1">Peripheral membrane protein</topology>
    </subcellularLocation>
</comment>
<dbReference type="PANTHER" id="PTHR43681">
    <property type="entry name" value="TRANSMEMBRANE GTPASE FZO"/>
    <property type="match status" value="1"/>
</dbReference>
<comment type="caution">
    <text evidence="3">The sequence shown here is derived from an EMBL/GenBank/DDBJ whole genome shotgun (WGS) entry which is preliminary data.</text>
</comment>
<dbReference type="PROSITE" id="PS51718">
    <property type="entry name" value="G_DYNAMIN_2"/>
    <property type="match status" value="1"/>
</dbReference>
<dbReference type="InterPro" id="IPR040990">
    <property type="entry name" value="DUF5600"/>
</dbReference>
<evidence type="ECO:0000313" key="3">
    <source>
        <dbReference type="EMBL" id="GMI32641.1"/>
    </source>
</evidence>
<evidence type="ECO:0000259" key="2">
    <source>
        <dbReference type="PROSITE" id="PS51718"/>
    </source>
</evidence>
<dbReference type="PANTHER" id="PTHR43681:SF1">
    <property type="entry name" value="SARCALUMENIN"/>
    <property type="match status" value="1"/>
</dbReference>
<dbReference type="Pfam" id="PF18150">
    <property type="entry name" value="DUF5600"/>
    <property type="match status" value="1"/>
</dbReference>
<organism evidence="3 4">
    <name type="scientific">Tetraparma gracilis</name>
    <dbReference type="NCBI Taxonomy" id="2962635"/>
    <lineage>
        <taxon>Eukaryota</taxon>
        <taxon>Sar</taxon>
        <taxon>Stramenopiles</taxon>
        <taxon>Ochrophyta</taxon>
        <taxon>Bolidophyceae</taxon>
        <taxon>Parmales</taxon>
        <taxon>Triparmaceae</taxon>
        <taxon>Tetraparma</taxon>
    </lineage>
</organism>
<dbReference type="InterPro" id="IPR027417">
    <property type="entry name" value="P-loop_NTPase"/>
</dbReference>
<feature type="domain" description="Dynamin-type G" evidence="2">
    <location>
        <begin position="1"/>
        <end position="160"/>
    </location>
</feature>
<reference evidence="3 4" key="1">
    <citation type="journal article" date="2023" name="Commun. Biol.">
        <title>Genome analysis of Parmales, the sister group of diatoms, reveals the evolutionary specialization of diatoms from phago-mixotrophs to photoautotrophs.</title>
        <authorList>
            <person name="Ban H."/>
            <person name="Sato S."/>
            <person name="Yoshikawa S."/>
            <person name="Yamada K."/>
            <person name="Nakamura Y."/>
            <person name="Ichinomiya M."/>
            <person name="Sato N."/>
            <person name="Blanc-Mathieu R."/>
            <person name="Endo H."/>
            <person name="Kuwata A."/>
            <person name="Ogata H."/>
        </authorList>
    </citation>
    <scope>NUCLEOTIDE SEQUENCE [LARGE SCALE GENOMIC DNA]</scope>
</reference>
<dbReference type="InterPro" id="IPR030381">
    <property type="entry name" value="G_DYNAMIN_dom"/>
</dbReference>
<proteinExistence type="predicted"/>
<sequence>MFGNNFLTRFEGSQVNVDILKNLTLIDSPGVLSGEKQTLGRSYSYDDVLNWFAERSDMIILLFDVQKLDISDEMGSAIKVLQKYSDKIKVVLNKSDTISHQQLMKVYGALLWSLGKVINTPEVTRVYIGSFWDQPLKNEDTAPLLEMEMADLLRDLAALPRLGAVRKINDIVKRIRQIRTHVVLLNHLREAMPAMFGKDKKKKELLDGLGVVFRTVMKQHNISVGDFPDMAKFKRDVELLDFTELPKIKGRRMQGGKRLEALDEALNVRIPALLNRLPGMNKP</sequence>
<accession>A0ABQ6MU83</accession>
<evidence type="ECO:0000256" key="1">
    <source>
        <dbReference type="ARBA" id="ARBA00004481"/>
    </source>
</evidence>
<dbReference type="SUPFAM" id="SSF52540">
    <property type="entry name" value="P-loop containing nucleoside triphosphate hydrolases"/>
    <property type="match status" value="1"/>
</dbReference>
<dbReference type="EMBL" id="BRYB01003203">
    <property type="protein sequence ID" value="GMI32641.1"/>
    <property type="molecule type" value="Genomic_DNA"/>
</dbReference>
<evidence type="ECO:0000313" key="4">
    <source>
        <dbReference type="Proteomes" id="UP001165060"/>
    </source>
</evidence>
<keyword evidence="4" id="KW-1185">Reference proteome</keyword>
<dbReference type="Gene3D" id="3.40.50.300">
    <property type="entry name" value="P-loop containing nucleotide triphosphate hydrolases"/>
    <property type="match status" value="1"/>
</dbReference>
<dbReference type="Proteomes" id="UP001165060">
    <property type="component" value="Unassembled WGS sequence"/>
</dbReference>
<protein>
    <recommendedName>
        <fullName evidence="2">Dynamin-type G domain-containing protein</fullName>
    </recommendedName>
</protein>
<gene>
    <name evidence="3" type="ORF">TeGR_g2854</name>
</gene>
<dbReference type="InterPro" id="IPR051943">
    <property type="entry name" value="TRAFAC_Dynamin-like_GTPase"/>
</dbReference>